<evidence type="ECO:0000313" key="6">
    <source>
        <dbReference type="Proteomes" id="UP001217754"/>
    </source>
</evidence>
<sequence>MRLGWGWCAGLAWCALGAQALADRAEMLTSAELNGILAADPAQRLDFRNPNTVLSRLLIPRVPGTENSTIAREAIVSTLSELRDAQGSKKWHIETPSFEAQTPEGVRKMTNVIATRDPSAPRRLVLAAHYDSKFFPPGPMEGFIGATDSAAPCAVLLDVAVALDTYLDKQTERMAQWRMAHPGSSGDRDVTLQLIFLDGEEAFHSWTHTDSVYGARDLANSWAETWVVPHNKRHTTRPGFAVRAIQQIENFVLLDLLGAPNPRVPYFFEQTKWLHTLLQQIETRLSSRHALYPDDKQRSPIMDARRGPAGIEDDHLPFLAQGVPILHLIPVPFPMVWHQITDNVHALDYATLFAWSKLMRVFVAEYLGLGQQK</sequence>
<evidence type="ECO:0000256" key="2">
    <source>
        <dbReference type="ARBA" id="ARBA00023315"/>
    </source>
</evidence>
<feature type="domain" description="Peptidase M28" evidence="4">
    <location>
        <begin position="111"/>
        <end position="362"/>
    </location>
</feature>
<dbReference type="AlphaFoldDB" id="A0AAF0F3S5"/>
<name>A0AAF0F3S5_9BASI</name>
<keyword evidence="6" id="KW-1185">Reference proteome</keyword>
<dbReference type="EMBL" id="CP119958">
    <property type="protein sequence ID" value="WFD37718.1"/>
    <property type="molecule type" value="Genomic_DNA"/>
</dbReference>
<dbReference type="Pfam" id="PF04389">
    <property type="entry name" value="Peptidase_M28"/>
    <property type="match status" value="1"/>
</dbReference>
<keyword evidence="1 5" id="KW-0808">Transferase</keyword>
<dbReference type="InterPro" id="IPR040234">
    <property type="entry name" value="QC/QCL"/>
</dbReference>
<accession>A0AAF0F3S5</accession>
<reference evidence="5" key="1">
    <citation type="submission" date="2023-03" db="EMBL/GenBank/DDBJ databases">
        <title>Mating type loci evolution in Malassezia.</title>
        <authorList>
            <person name="Coelho M.A."/>
        </authorList>
    </citation>
    <scope>NUCLEOTIDE SEQUENCE</scope>
    <source>
        <strain evidence="5">CBS 9431</strain>
    </source>
</reference>
<keyword evidence="3" id="KW-0479">Metal-binding</keyword>
<dbReference type="PANTHER" id="PTHR12283">
    <property type="entry name" value="GLUTAMINYL-PEPTIDE CYCLOTRANSFERASE"/>
    <property type="match status" value="1"/>
</dbReference>
<protein>
    <recommendedName>
        <fullName evidence="3">Peptide hydrolase</fullName>
        <ecNumber evidence="3">3.4.-.-</ecNumber>
    </recommendedName>
</protein>
<feature type="signal peptide" evidence="3">
    <location>
        <begin position="1"/>
        <end position="20"/>
    </location>
</feature>
<dbReference type="GO" id="GO:0016603">
    <property type="term" value="F:glutaminyl-peptide cyclotransferase activity"/>
    <property type="evidence" value="ECO:0007669"/>
    <property type="project" value="InterPro"/>
</dbReference>
<dbReference type="GO" id="GO:0006508">
    <property type="term" value="P:proteolysis"/>
    <property type="evidence" value="ECO:0007669"/>
    <property type="project" value="UniProtKB-KW"/>
</dbReference>
<evidence type="ECO:0000259" key="4">
    <source>
        <dbReference type="Pfam" id="PF04389"/>
    </source>
</evidence>
<dbReference type="GO" id="GO:0008233">
    <property type="term" value="F:peptidase activity"/>
    <property type="evidence" value="ECO:0007669"/>
    <property type="project" value="UniProtKB-KW"/>
</dbReference>
<gene>
    <name evidence="5" type="ORF">MJAP1_000665</name>
</gene>
<dbReference type="GO" id="GO:0008270">
    <property type="term" value="F:zinc ion binding"/>
    <property type="evidence" value="ECO:0007669"/>
    <property type="project" value="TreeGrafter"/>
</dbReference>
<dbReference type="Proteomes" id="UP001217754">
    <property type="component" value="Chromosome 1"/>
</dbReference>
<dbReference type="SUPFAM" id="SSF53187">
    <property type="entry name" value="Zn-dependent exopeptidases"/>
    <property type="match status" value="1"/>
</dbReference>
<keyword evidence="3" id="KW-0862">Zinc</keyword>
<dbReference type="PANTHER" id="PTHR12283:SF6">
    <property type="entry name" value="GLUTAMINYL-PEPTIDE CYCLOTRANSFERASE-RELATED"/>
    <property type="match status" value="1"/>
</dbReference>
<evidence type="ECO:0000313" key="5">
    <source>
        <dbReference type="EMBL" id="WFD37718.1"/>
    </source>
</evidence>
<dbReference type="RefSeq" id="XP_060120615.1">
    <property type="nucleotide sequence ID" value="XM_060264632.1"/>
</dbReference>
<dbReference type="InterPro" id="IPR037457">
    <property type="entry name" value="M28_QC"/>
</dbReference>
<keyword evidence="3" id="KW-0378">Hydrolase</keyword>
<keyword evidence="2 5" id="KW-0012">Acyltransferase</keyword>
<dbReference type="GeneID" id="85224314"/>
<comment type="similarity">
    <text evidence="3">Belongs to the peptidase M28 family.</text>
</comment>
<keyword evidence="3" id="KW-0732">Signal</keyword>
<organism evidence="5 6">
    <name type="scientific">Malassezia japonica</name>
    <dbReference type="NCBI Taxonomy" id="223818"/>
    <lineage>
        <taxon>Eukaryota</taxon>
        <taxon>Fungi</taxon>
        <taxon>Dikarya</taxon>
        <taxon>Basidiomycota</taxon>
        <taxon>Ustilaginomycotina</taxon>
        <taxon>Malasseziomycetes</taxon>
        <taxon>Malasseziales</taxon>
        <taxon>Malasseziaceae</taxon>
        <taxon>Malassezia</taxon>
    </lineage>
</organism>
<dbReference type="CDD" id="cd03880">
    <property type="entry name" value="M28_QC_like"/>
    <property type="match status" value="1"/>
</dbReference>
<proteinExistence type="inferred from homology"/>
<evidence type="ECO:0000256" key="3">
    <source>
        <dbReference type="RuleBase" id="RU361240"/>
    </source>
</evidence>
<dbReference type="InterPro" id="IPR007484">
    <property type="entry name" value="Peptidase_M28"/>
</dbReference>
<dbReference type="EC" id="3.4.-.-" evidence="3"/>
<dbReference type="Gene3D" id="3.40.630.10">
    <property type="entry name" value="Zn peptidases"/>
    <property type="match status" value="1"/>
</dbReference>
<feature type="chain" id="PRO_5041777384" description="Peptide hydrolase" evidence="3">
    <location>
        <begin position="21"/>
        <end position="373"/>
    </location>
</feature>
<evidence type="ECO:0000256" key="1">
    <source>
        <dbReference type="ARBA" id="ARBA00022679"/>
    </source>
</evidence>
<keyword evidence="3" id="KW-0645">Protease</keyword>